<name>A0A806FPC0_BIFAN</name>
<sequence length="64" mass="7639">MADLTRRVWRAIVWYLREVSGEARYGRYVEHLRAEHPGRAPMSVREFNDARDEYERLHPTGCCC</sequence>
<dbReference type="InterPro" id="IPR007423">
    <property type="entry name" value="Sel_put"/>
</dbReference>
<reference evidence="1 2" key="1">
    <citation type="journal article" date="2011" name="J. Bacteriol.">
        <title>Genome Sequence of the Probiotic Strain Bifidobacterium animalis subsp. lactis CNCM I-2494.</title>
        <authorList>
            <person name="Chervaux C."/>
            <person name="Grimaldi C."/>
            <person name="Bolotin A."/>
            <person name="Quinquis B."/>
            <person name="Legrain-Raspaud S."/>
            <person name="van Hylckama Vlieg J.E."/>
            <person name="Denariaz G."/>
            <person name="Smokvina T."/>
        </authorList>
    </citation>
    <scope>NUCLEOTIDE SEQUENCE [LARGE SCALE GENOMIC DNA]</scope>
    <source>
        <strain evidence="1 2">CNCM I-2494</strain>
    </source>
</reference>
<dbReference type="GeneID" id="29695266"/>
<dbReference type="EMBL" id="CP002915">
    <property type="protein sequence ID" value="AEK30476.1"/>
    <property type="molecule type" value="Genomic_DNA"/>
</dbReference>
<dbReference type="Pfam" id="PF04328">
    <property type="entry name" value="Sel_put"/>
    <property type="match status" value="1"/>
</dbReference>
<organism evidence="1 2">
    <name type="scientific">Bifidobacterium animalis subsp. lactis CNCM I-2494</name>
    <dbReference type="NCBI Taxonomy" id="1042403"/>
    <lineage>
        <taxon>Bacteria</taxon>
        <taxon>Bacillati</taxon>
        <taxon>Actinomycetota</taxon>
        <taxon>Actinomycetes</taxon>
        <taxon>Bifidobacteriales</taxon>
        <taxon>Bifidobacteriaceae</taxon>
        <taxon>Bifidobacterium</taxon>
    </lineage>
</organism>
<dbReference type="AlphaFoldDB" id="A0A806FPC0"/>
<accession>A0A806FPC0</accession>
<evidence type="ECO:0000313" key="2">
    <source>
        <dbReference type="Proteomes" id="UP000008394"/>
    </source>
</evidence>
<dbReference type="KEGG" id="bnm:BALAC2494_02038"/>
<proteinExistence type="predicted"/>
<gene>
    <name evidence="1" type="ORF">BALAC2494_02038</name>
</gene>
<protein>
    <submittedName>
        <fullName evidence="1">Hypothetical cytosolic protein</fullName>
    </submittedName>
</protein>
<dbReference type="Proteomes" id="UP000008394">
    <property type="component" value="Chromosome"/>
</dbReference>
<evidence type="ECO:0000313" key="1">
    <source>
        <dbReference type="EMBL" id="AEK30476.1"/>
    </source>
</evidence>
<dbReference type="RefSeq" id="WP_004217704.1">
    <property type="nucleotide sequence ID" value="NC_017215.1"/>
</dbReference>